<dbReference type="PANTHER" id="PTHR43433">
    <property type="entry name" value="HYDROLASE, ALPHA/BETA FOLD FAMILY PROTEIN"/>
    <property type="match status" value="1"/>
</dbReference>
<dbReference type="InParanoid" id="A0A5J5FBC1"/>
<keyword evidence="2" id="KW-0378">Hydrolase</keyword>
<protein>
    <submittedName>
        <fullName evidence="2">Alpha/Beta hydrolase protein</fullName>
    </submittedName>
</protein>
<gene>
    <name evidence="2" type="ORF">FN846DRAFT_564952</name>
</gene>
<dbReference type="OrthoDB" id="19657at2759"/>
<evidence type="ECO:0000313" key="2">
    <source>
        <dbReference type="EMBL" id="KAA8914533.1"/>
    </source>
</evidence>
<dbReference type="SUPFAM" id="SSF53474">
    <property type="entry name" value="alpha/beta-Hydrolases"/>
    <property type="match status" value="1"/>
</dbReference>
<dbReference type="AlphaFoldDB" id="A0A5J5FBC1"/>
<evidence type="ECO:0000313" key="3">
    <source>
        <dbReference type="Proteomes" id="UP000326924"/>
    </source>
</evidence>
<dbReference type="InterPro" id="IPR050471">
    <property type="entry name" value="AB_hydrolase"/>
</dbReference>
<name>A0A5J5FBC1_9PEZI</name>
<sequence>MAAARGPLTLDEIAQHPETANVIARYEPRLKGFASVAQGRSGGPISIAYEVYGNGPIHLVWIMGLNAPKISWHRQVKYFGVERRDMFTCLVFDNRGVGDSGVPWALRYTTCEMAKDALELCDHVGWTEKKQLHVVGVSMGGMIAQELAYAAPERIASLTLQSTAAALVSQIPWYQHLARRAYMIMPKTLHARLEATKRNIFSDSWLAAPDDLGVFPTNGDRFVSEELWRMKELKAPVYRGFLLQGLAATWHYMGEDRLKAIGSNVKHVLVCTGTSDQMIEYTHSDVLVAGISAGGVAEVKKRYFEGVGHALNRETLEEYNKMVEAFVTSAHQG</sequence>
<dbReference type="Gene3D" id="3.40.50.1820">
    <property type="entry name" value="alpha/beta hydrolase"/>
    <property type="match status" value="1"/>
</dbReference>
<dbReference type="EMBL" id="VXIS01000005">
    <property type="protein sequence ID" value="KAA8914533.1"/>
    <property type="molecule type" value="Genomic_DNA"/>
</dbReference>
<reference evidence="2 3" key="1">
    <citation type="submission" date="2019-09" db="EMBL/GenBank/DDBJ databases">
        <title>Draft genome of the ectomycorrhizal ascomycete Sphaerosporella brunnea.</title>
        <authorList>
            <consortium name="DOE Joint Genome Institute"/>
            <person name="Benucci G.M."/>
            <person name="Marozzi G."/>
            <person name="Antonielli L."/>
            <person name="Sanchez S."/>
            <person name="Marco P."/>
            <person name="Wang X."/>
            <person name="Falini L.B."/>
            <person name="Barry K."/>
            <person name="Haridas S."/>
            <person name="Lipzen A."/>
            <person name="Labutti K."/>
            <person name="Grigoriev I.V."/>
            <person name="Murat C."/>
            <person name="Martin F."/>
            <person name="Albertini E."/>
            <person name="Donnini D."/>
            <person name="Bonito G."/>
        </authorList>
    </citation>
    <scope>NUCLEOTIDE SEQUENCE [LARGE SCALE GENOMIC DNA]</scope>
    <source>
        <strain evidence="2 3">Sb_GMNB300</strain>
    </source>
</reference>
<feature type="domain" description="AB hydrolase-1" evidence="1">
    <location>
        <begin position="71"/>
        <end position="290"/>
    </location>
</feature>
<dbReference type="GO" id="GO:0016787">
    <property type="term" value="F:hydrolase activity"/>
    <property type="evidence" value="ECO:0007669"/>
    <property type="project" value="UniProtKB-KW"/>
</dbReference>
<accession>A0A5J5FBC1</accession>
<comment type="caution">
    <text evidence="2">The sequence shown here is derived from an EMBL/GenBank/DDBJ whole genome shotgun (WGS) entry which is preliminary data.</text>
</comment>
<keyword evidence="3" id="KW-1185">Reference proteome</keyword>
<evidence type="ECO:0000259" key="1">
    <source>
        <dbReference type="Pfam" id="PF00561"/>
    </source>
</evidence>
<dbReference type="Pfam" id="PF00561">
    <property type="entry name" value="Abhydrolase_1"/>
    <property type="match status" value="1"/>
</dbReference>
<dbReference type="InterPro" id="IPR029058">
    <property type="entry name" value="AB_hydrolase_fold"/>
</dbReference>
<organism evidence="2 3">
    <name type="scientific">Sphaerosporella brunnea</name>
    <dbReference type="NCBI Taxonomy" id="1250544"/>
    <lineage>
        <taxon>Eukaryota</taxon>
        <taxon>Fungi</taxon>
        <taxon>Dikarya</taxon>
        <taxon>Ascomycota</taxon>
        <taxon>Pezizomycotina</taxon>
        <taxon>Pezizomycetes</taxon>
        <taxon>Pezizales</taxon>
        <taxon>Pyronemataceae</taxon>
        <taxon>Sphaerosporella</taxon>
    </lineage>
</organism>
<dbReference type="Proteomes" id="UP000326924">
    <property type="component" value="Unassembled WGS sequence"/>
</dbReference>
<dbReference type="PANTHER" id="PTHR43433:SF5">
    <property type="entry name" value="AB HYDROLASE-1 DOMAIN-CONTAINING PROTEIN"/>
    <property type="match status" value="1"/>
</dbReference>
<proteinExistence type="predicted"/>
<dbReference type="InterPro" id="IPR000073">
    <property type="entry name" value="AB_hydrolase_1"/>
</dbReference>